<dbReference type="InterPro" id="IPR036388">
    <property type="entry name" value="WH-like_DNA-bd_sf"/>
</dbReference>
<comment type="caution">
    <text evidence="6">The sequence shown here is derived from an EMBL/GenBank/DDBJ whole genome shotgun (WGS) entry which is preliminary data.</text>
</comment>
<dbReference type="InterPro" id="IPR000847">
    <property type="entry name" value="LysR_HTH_N"/>
</dbReference>
<evidence type="ECO:0000256" key="2">
    <source>
        <dbReference type="ARBA" id="ARBA00023015"/>
    </source>
</evidence>
<dbReference type="EMBL" id="JALKCG010000001">
    <property type="protein sequence ID" value="MCK0206606.1"/>
    <property type="molecule type" value="Genomic_DNA"/>
</dbReference>
<dbReference type="SUPFAM" id="SSF53850">
    <property type="entry name" value="Periplasmic binding protein-like II"/>
    <property type="match status" value="1"/>
</dbReference>
<keyword evidence="3" id="KW-0238">DNA-binding</keyword>
<dbReference type="InterPro" id="IPR050950">
    <property type="entry name" value="HTH-type_LysR_regulators"/>
</dbReference>
<dbReference type="PROSITE" id="PS50931">
    <property type="entry name" value="HTH_LYSR"/>
    <property type="match status" value="1"/>
</dbReference>
<evidence type="ECO:0000313" key="6">
    <source>
        <dbReference type="EMBL" id="MCK0206606.1"/>
    </source>
</evidence>
<organism evidence="6 7">
    <name type="scientific">Ancylobacter koreensis</name>
    <dbReference type="NCBI Taxonomy" id="266121"/>
    <lineage>
        <taxon>Bacteria</taxon>
        <taxon>Pseudomonadati</taxon>
        <taxon>Pseudomonadota</taxon>
        <taxon>Alphaproteobacteria</taxon>
        <taxon>Hyphomicrobiales</taxon>
        <taxon>Xanthobacteraceae</taxon>
        <taxon>Ancylobacter</taxon>
    </lineage>
</organism>
<accession>A0ABT0DH45</accession>
<dbReference type="SUPFAM" id="SSF46785">
    <property type="entry name" value="Winged helix' DNA-binding domain"/>
    <property type="match status" value="1"/>
</dbReference>
<dbReference type="InterPro" id="IPR036390">
    <property type="entry name" value="WH_DNA-bd_sf"/>
</dbReference>
<reference evidence="7" key="2">
    <citation type="submission" date="2023-07" db="EMBL/GenBank/DDBJ databases">
        <title>Ancylobacter moscoviensis sp. nov., facultatively methylotrophic bacteria from activated sludge and the reclassification of Starkeya novella (Starkey 1934) Kelly et al. 2000 as Ancylobacter novellus comb. nov., Starkeya koreensis Im et al. 2006 as Ancylobacter koreensis comb.nov., Angulomicrobium tetraedrale Vasil'eva et al. 1986 as Ancylobacter tetraedralis comb. nov., Angulomicrobium amanitiforme Fritz et al. 2004 as Ancylobacter amanitiformis comb. nov. and Methylorhabdus multivorans Doronina et al. 1996 as Ancylobacter multivorans comb. nov. and emended description of the genus Ancylobacter.</title>
        <authorList>
            <person name="Doronina N."/>
            <person name="Chemodurova A."/>
            <person name="Grouzdev D."/>
            <person name="Koziaeva V."/>
            <person name="Shi W."/>
            <person name="Wu L."/>
            <person name="Kaparullina E."/>
        </authorList>
    </citation>
    <scope>NUCLEOTIDE SEQUENCE [LARGE SCALE GENOMIC DNA]</scope>
    <source>
        <strain evidence="7">Jip08</strain>
    </source>
</reference>
<keyword evidence="4" id="KW-0804">Transcription</keyword>
<dbReference type="RefSeq" id="WP_247198213.1">
    <property type="nucleotide sequence ID" value="NZ_JALKCG010000001.1"/>
</dbReference>
<keyword evidence="7" id="KW-1185">Reference proteome</keyword>
<comment type="similarity">
    <text evidence="1">Belongs to the LysR transcriptional regulatory family.</text>
</comment>
<evidence type="ECO:0000256" key="3">
    <source>
        <dbReference type="ARBA" id="ARBA00023125"/>
    </source>
</evidence>
<dbReference type="PANTHER" id="PTHR30419">
    <property type="entry name" value="HTH-TYPE TRANSCRIPTIONAL REGULATOR YBHD"/>
    <property type="match status" value="1"/>
</dbReference>
<protein>
    <submittedName>
        <fullName evidence="6">LysR family transcriptional regulator</fullName>
    </submittedName>
</protein>
<dbReference type="CDD" id="cd05466">
    <property type="entry name" value="PBP2_LTTR_substrate"/>
    <property type="match status" value="1"/>
</dbReference>
<name>A0ABT0DH45_9HYPH</name>
<evidence type="ECO:0000256" key="4">
    <source>
        <dbReference type="ARBA" id="ARBA00023163"/>
    </source>
</evidence>
<dbReference type="PRINTS" id="PR00039">
    <property type="entry name" value="HTHLYSR"/>
</dbReference>
<dbReference type="Proteomes" id="UP001202867">
    <property type="component" value="Unassembled WGS sequence"/>
</dbReference>
<dbReference type="Gene3D" id="3.40.190.10">
    <property type="entry name" value="Periplasmic binding protein-like II"/>
    <property type="match status" value="2"/>
</dbReference>
<reference evidence="6 7" key="1">
    <citation type="submission" date="2022-04" db="EMBL/GenBank/DDBJ databases">
        <authorList>
            <person name="Grouzdev D.S."/>
            <person name="Pantiukh K.S."/>
            <person name="Krutkina M.S."/>
        </authorList>
    </citation>
    <scope>NUCLEOTIDE SEQUENCE [LARGE SCALE GENOMIC DNA]</scope>
    <source>
        <strain evidence="6 7">Jip08</strain>
    </source>
</reference>
<sequence length="301" mass="31445">MRNLNLDHIESFAAVIELGSFSAAAERLGLTQPAVSLQVRQLERRLGATLVERAGRRARPTPAGAELLAHLPALDAAVETMAAAVARHAGGTSGRVRLGTGATASIFLLPPVLGRLRREHPGLEFIVTTGNTADIVRAIEADAVDIGLVTLPAAGRALEIEPVLDDPFLALAPPGTALPARVRAADLAALPLLLYEPGGNTRRLVDRWLAQGGAEVRPVMSLGSVEAIKAMVAAGLGVSVLPAMALPAHENRSDGLVIRPLSPPLGRRLAVAIRRDKRLPRGLRATLEALKTLGPPLSADG</sequence>
<keyword evidence="2" id="KW-0805">Transcription regulation</keyword>
<evidence type="ECO:0000259" key="5">
    <source>
        <dbReference type="PROSITE" id="PS50931"/>
    </source>
</evidence>
<evidence type="ECO:0000313" key="7">
    <source>
        <dbReference type="Proteomes" id="UP001202867"/>
    </source>
</evidence>
<dbReference type="Pfam" id="PF03466">
    <property type="entry name" value="LysR_substrate"/>
    <property type="match status" value="1"/>
</dbReference>
<evidence type="ECO:0000256" key="1">
    <source>
        <dbReference type="ARBA" id="ARBA00009437"/>
    </source>
</evidence>
<dbReference type="InterPro" id="IPR005119">
    <property type="entry name" value="LysR_subst-bd"/>
</dbReference>
<gene>
    <name evidence="6" type="ORF">MWN33_00995</name>
</gene>
<proteinExistence type="inferred from homology"/>
<dbReference type="Pfam" id="PF00126">
    <property type="entry name" value="HTH_1"/>
    <property type="match status" value="1"/>
</dbReference>
<feature type="domain" description="HTH lysR-type" evidence="5">
    <location>
        <begin position="4"/>
        <end position="61"/>
    </location>
</feature>
<dbReference type="Gene3D" id="1.10.10.10">
    <property type="entry name" value="Winged helix-like DNA-binding domain superfamily/Winged helix DNA-binding domain"/>
    <property type="match status" value="1"/>
</dbReference>